<proteinExistence type="predicted"/>
<feature type="region of interest" description="Disordered" evidence="1">
    <location>
        <begin position="102"/>
        <end position="167"/>
    </location>
</feature>
<keyword evidence="3" id="KW-1185">Reference proteome</keyword>
<organism evidence="2 3">
    <name type="scientific">Hirundo rustica rustica</name>
    <dbReference type="NCBI Taxonomy" id="333673"/>
    <lineage>
        <taxon>Eukaryota</taxon>
        <taxon>Metazoa</taxon>
        <taxon>Chordata</taxon>
        <taxon>Craniata</taxon>
        <taxon>Vertebrata</taxon>
        <taxon>Euteleostomi</taxon>
        <taxon>Archelosauria</taxon>
        <taxon>Archosauria</taxon>
        <taxon>Dinosauria</taxon>
        <taxon>Saurischia</taxon>
        <taxon>Theropoda</taxon>
        <taxon>Coelurosauria</taxon>
        <taxon>Aves</taxon>
        <taxon>Neognathae</taxon>
        <taxon>Neoaves</taxon>
        <taxon>Telluraves</taxon>
        <taxon>Australaves</taxon>
        <taxon>Passeriformes</taxon>
        <taxon>Sylvioidea</taxon>
        <taxon>Hirundinidae</taxon>
        <taxon>Hirundo</taxon>
    </lineage>
</organism>
<dbReference type="EMBL" id="QRBI01000106">
    <property type="protein sequence ID" value="RMC12603.1"/>
    <property type="molecule type" value="Genomic_DNA"/>
</dbReference>
<name>A0A3M0KHH9_HIRRU</name>
<evidence type="ECO:0000313" key="3">
    <source>
        <dbReference type="Proteomes" id="UP000269221"/>
    </source>
</evidence>
<dbReference type="STRING" id="333673.A0A3M0KHH9"/>
<dbReference type="OrthoDB" id="276744at2759"/>
<dbReference type="AlphaFoldDB" id="A0A3M0KHH9"/>
<sequence length="167" mass="19475">MSQQCAQVAKRANGILAWIRNGCGQQEQGGHSSPVLALVRPHLECCVQFGAPQFRKDVEMLECIQKSQQGFYPLPVVSDILKGDVQSKENLQLLRYETNVRKERRGEERRGEERRGEERRGEERRGEERRGEERRGEERRGEERRGEERRGEERRGEERRGEESGDI</sequence>
<evidence type="ECO:0000313" key="2">
    <source>
        <dbReference type="EMBL" id="RMC12603.1"/>
    </source>
</evidence>
<dbReference type="PANTHER" id="PTHR33332">
    <property type="entry name" value="REVERSE TRANSCRIPTASE DOMAIN-CONTAINING PROTEIN"/>
    <property type="match status" value="1"/>
</dbReference>
<reference evidence="2 3" key="1">
    <citation type="submission" date="2018-07" db="EMBL/GenBank/DDBJ databases">
        <title>A high quality draft genome assembly of the barn swallow (H. rustica rustica).</title>
        <authorList>
            <person name="Formenti G."/>
            <person name="Chiara M."/>
            <person name="Poveda L."/>
            <person name="Francoijs K.-J."/>
            <person name="Bonisoli-Alquati A."/>
            <person name="Canova L."/>
            <person name="Gianfranceschi L."/>
            <person name="Horner D.S."/>
            <person name="Saino N."/>
        </authorList>
    </citation>
    <scope>NUCLEOTIDE SEQUENCE [LARGE SCALE GENOMIC DNA]</scope>
    <source>
        <strain evidence="2">Chelidonia</strain>
        <tissue evidence="2">Blood</tissue>
    </source>
</reference>
<dbReference type="Proteomes" id="UP000269221">
    <property type="component" value="Unassembled WGS sequence"/>
</dbReference>
<accession>A0A3M0KHH9</accession>
<comment type="caution">
    <text evidence="2">The sequence shown here is derived from an EMBL/GenBank/DDBJ whole genome shotgun (WGS) entry which is preliminary data.</text>
</comment>
<gene>
    <name evidence="2" type="ORF">DUI87_10125</name>
</gene>
<evidence type="ECO:0000256" key="1">
    <source>
        <dbReference type="SAM" id="MobiDB-lite"/>
    </source>
</evidence>
<protein>
    <submittedName>
        <fullName evidence="2">Uncharacterized protein</fullName>
    </submittedName>
</protein>